<feature type="transmembrane region" description="Helical" evidence="1">
    <location>
        <begin position="71"/>
        <end position="90"/>
    </location>
</feature>
<dbReference type="InterPro" id="IPR032809">
    <property type="entry name" value="Put_HupE_UreJ"/>
</dbReference>
<sequence>MTEFWFYFKTGLDHVINWQNYAHILFIILLSVAYQFNAWKRLLLLISLFTLGHFLAVLMVSYGVVKVSLGMVGFLIAVVIIFTSLFNIFTAGKEKRREKMGLLFALSLFLGLLRGLEFAPQFLNTIGQKNKLLPLLEIELGVESAQLIVALIVLVLGAIVQIIFRFNKRDWVLVISSIILGLSIPMLFNSWNF</sequence>
<reference evidence="2" key="1">
    <citation type="journal article" date="2014" name="Int. J. Syst. Evol. Microbiol.">
        <title>Complete genome sequence of Corynebacterium casei LMG S-19264T (=DSM 44701T), isolated from a smear-ripened cheese.</title>
        <authorList>
            <consortium name="US DOE Joint Genome Institute (JGI-PGF)"/>
            <person name="Walter F."/>
            <person name="Albersmeier A."/>
            <person name="Kalinowski J."/>
            <person name="Ruckert C."/>
        </authorList>
    </citation>
    <scope>NUCLEOTIDE SEQUENCE</scope>
    <source>
        <strain evidence="2">CGMCC 1.12924</strain>
    </source>
</reference>
<dbReference type="EMBL" id="BMGK01000001">
    <property type="protein sequence ID" value="GGD82137.1"/>
    <property type="molecule type" value="Genomic_DNA"/>
</dbReference>
<organism evidence="2 3">
    <name type="scientific">Planktosalinus lacus</name>
    <dbReference type="NCBI Taxonomy" id="1526573"/>
    <lineage>
        <taxon>Bacteria</taxon>
        <taxon>Pseudomonadati</taxon>
        <taxon>Bacteroidota</taxon>
        <taxon>Flavobacteriia</taxon>
        <taxon>Flavobacteriales</taxon>
        <taxon>Flavobacteriaceae</taxon>
        <taxon>Planktosalinus</taxon>
    </lineage>
</organism>
<dbReference type="Proteomes" id="UP000652231">
    <property type="component" value="Unassembled WGS sequence"/>
</dbReference>
<evidence type="ECO:0008006" key="4">
    <source>
        <dbReference type="Google" id="ProtNLM"/>
    </source>
</evidence>
<dbReference type="Pfam" id="PF13795">
    <property type="entry name" value="HupE_UreJ_2"/>
    <property type="match status" value="1"/>
</dbReference>
<dbReference type="AlphaFoldDB" id="A0A8J2Y501"/>
<proteinExistence type="predicted"/>
<dbReference type="RefSeq" id="WP_188438775.1">
    <property type="nucleotide sequence ID" value="NZ_BMGK01000001.1"/>
</dbReference>
<feature type="transmembrane region" description="Helical" evidence="1">
    <location>
        <begin position="171"/>
        <end position="188"/>
    </location>
</feature>
<keyword evidence="1" id="KW-0472">Membrane</keyword>
<evidence type="ECO:0000313" key="3">
    <source>
        <dbReference type="Proteomes" id="UP000652231"/>
    </source>
</evidence>
<keyword evidence="1" id="KW-1133">Transmembrane helix</keyword>
<feature type="transmembrane region" description="Helical" evidence="1">
    <location>
        <begin position="20"/>
        <end position="36"/>
    </location>
</feature>
<evidence type="ECO:0000256" key="1">
    <source>
        <dbReference type="SAM" id="Phobius"/>
    </source>
</evidence>
<reference evidence="2" key="2">
    <citation type="submission" date="2020-09" db="EMBL/GenBank/DDBJ databases">
        <authorList>
            <person name="Sun Q."/>
            <person name="Zhou Y."/>
        </authorList>
    </citation>
    <scope>NUCLEOTIDE SEQUENCE</scope>
    <source>
        <strain evidence="2">CGMCC 1.12924</strain>
    </source>
</reference>
<keyword evidence="3" id="KW-1185">Reference proteome</keyword>
<name>A0A8J2Y501_9FLAO</name>
<feature type="transmembrane region" description="Helical" evidence="1">
    <location>
        <begin position="144"/>
        <end position="164"/>
    </location>
</feature>
<evidence type="ECO:0000313" key="2">
    <source>
        <dbReference type="EMBL" id="GGD82137.1"/>
    </source>
</evidence>
<keyword evidence="1" id="KW-0812">Transmembrane</keyword>
<gene>
    <name evidence="2" type="ORF">GCM10011312_03090</name>
</gene>
<feature type="transmembrane region" description="Helical" evidence="1">
    <location>
        <begin position="43"/>
        <end position="65"/>
    </location>
</feature>
<protein>
    <recommendedName>
        <fullName evidence="4">HupE / UreJ protein</fullName>
    </recommendedName>
</protein>
<accession>A0A8J2Y501</accession>
<comment type="caution">
    <text evidence="2">The sequence shown here is derived from an EMBL/GenBank/DDBJ whole genome shotgun (WGS) entry which is preliminary data.</text>
</comment>
<feature type="transmembrane region" description="Helical" evidence="1">
    <location>
        <begin position="102"/>
        <end position="124"/>
    </location>
</feature>